<evidence type="ECO:0000259" key="2">
    <source>
        <dbReference type="PROSITE" id="PS51746"/>
    </source>
</evidence>
<dbReference type="Proteomes" id="UP001276659">
    <property type="component" value="Unassembled WGS sequence"/>
</dbReference>
<comment type="caution">
    <text evidence="3">The sequence shown here is derived from an EMBL/GenBank/DDBJ whole genome shotgun (WGS) entry which is preliminary data.</text>
</comment>
<sequence length="403" mass="43948">MRPLRNSSLLSSTPILRYSACPYALSHLQRILRPQTYSPTILWGYPPGLAKRFFSVSTSLQSSPDPTFSYRIGASFSAKDRRFNPKEDSFNFKSDLPVTPGKEFYTGLPKSGQDAFFISGAANGNNVAFGVADGVGGWSDSGIDSAHFSHGLCQWIARIVKEALYSEKRYLPPQTLLQNAYNGIVKDGKIEGGGSTACIAVGSHDGTLQVANLGDSGFIQLRLNAVHHFSNPQTHAFNTPYQLSVVPPKILALTRLLGGKQLSDSPADSNDTSHQVRHGDVLIFATDGVWDNLSQLELLKIVSRQMTSLNAWVTGDNGTEVSDSLHDLTQEGGFPKQHENTLQTLLAVNIVGEAKAASINTRRDGPFAKEVQRRYPDENYHGGKVDDICVVVAIVVKNERDKS</sequence>
<keyword evidence="1" id="KW-0479">Metal-binding</keyword>
<protein>
    <recommendedName>
        <fullName evidence="1">Protein phosphatase</fullName>
        <ecNumber evidence="1">3.1.3.16</ecNumber>
    </recommendedName>
</protein>
<dbReference type="SUPFAM" id="SSF81606">
    <property type="entry name" value="PP2C-like"/>
    <property type="match status" value="1"/>
</dbReference>
<dbReference type="SMART" id="SM00332">
    <property type="entry name" value="PP2Cc"/>
    <property type="match status" value="1"/>
</dbReference>
<gene>
    <name evidence="3" type="ORF">OEA41_010293</name>
</gene>
<dbReference type="CDD" id="cd00143">
    <property type="entry name" value="PP2Cc"/>
    <property type="match status" value="1"/>
</dbReference>
<keyword evidence="1" id="KW-0464">Manganese</keyword>
<keyword evidence="1" id="KW-0378">Hydrolase</keyword>
<feature type="domain" description="PPM-type phosphatase" evidence="2">
    <location>
        <begin position="93"/>
        <end position="395"/>
    </location>
</feature>
<evidence type="ECO:0000256" key="1">
    <source>
        <dbReference type="RuleBase" id="RU366020"/>
    </source>
</evidence>
<dbReference type="PANTHER" id="PTHR12320">
    <property type="entry name" value="PROTEIN PHOSPHATASE 2C"/>
    <property type="match status" value="1"/>
</dbReference>
<keyword evidence="4" id="KW-1185">Reference proteome</keyword>
<dbReference type="PROSITE" id="PS51746">
    <property type="entry name" value="PPM_2"/>
    <property type="match status" value="1"/>
</dbReference>
<keyword evidence="1" id="KW-0904">Protein phosphatase</keyword>
<keyword evidence="1" id="KW-0460">Magnesium</keyword>
<proteinExistence type="inferred from homology"/>
<organism evidence="3 4">
    <name type="scientific">Lepraria neglecta</name>
    <dbReference type="NCBI Taxonomy" id="209136"/>
    <lineage>
        <taxon>Eukaryota</taxon>
        <taxon>Fungi</taxon>
        <taxon>Dikarya</taxon>
        <taxon>Ascomycota</taxon>
        <taxon>Pezizomycotina</taxon>
        <taxon>Lecanoromycetes</taxon>
        <taxon>OSLEUM clade</taxon>
        <taxon>Lecanoromycetidae</taxon>
        <taxon>Lecanorales</taxon>
        <taxon>Lecanorineae</taxon>
        <taxon>Stereocaulaceae</taxon>
        <taxon>Lepraria</taxon>
    </lineage>
</organism>
<evidence type="ECO:0000313" key="3">
    <source>
        <dbReference type="EMBL" id="KAK3167167.1"/>
    </source>
</evidence>
<dbReference type="GO" id="GO:0046872">
    <property type="term" value="F:metal ion binding"/>
    <property type="evidence" value="ECO:0007669"/>
    <property type="project" value="UniProtKB-UniRule"/>
</dbReference>
<dbReference type="InterPro" id="IPR001932">
    <property type="entry name" value="PPM-type_phosphatase-like_dom"/>
</dbReference>
<dbReference type="EMBL" id="JASNWA010000011">
    <property type="protein sequence ID" value="KAK3167167.1"/>
    <property type="molecule type" value="Genomic_DNA"/>
</dbReference>
<comment type="similarity">
    <text evidence="1">Belongs to the PP2C family.</text>
</comment>
<evidence type="ECO:0000313" key="4">
    <source>
        <dbReference type="Proteomes" id="UP001276659"/>
    </source>
</evidence>
<comment type="cofactor">
    <cofactor evidence="1">
        <name>Mg(2+)</name>
        <dbReference type="ChEBI" id="CHEBI:18420"/>
    </cofactor>
</comment>
<dbReference type="SMART" id="SM00331">
    <property type="entry name" value="PP2C_SIG"/>
    <property type="match status" value="1"/>
</dbReference>
<comment type="catalytic activity">
    <reaction evidence="1">
        <text>O-phospho-L-threonyl-[protein] + H2O = L-threonyl-[protein] + phosphate</text>
        <dbReference type="Rhea" id="RHEA:47004"/>
        <dbReference type="Rhea" id="RHEA-COMP:11060"/>
        <dbReference type="Rhea" id="RHEA-COMP:11605"/>
        <dbReference type="ChEBI" id="CHEBI:15377"/>
        <dbReference type="ChEBI" id="CHEBI:30013"/>
        <dbReference type="ChEBI" id="CHEBI:43474"/>
        <dbReference type="ChEBI" id="CHEBI:61977"/>
        <dbReference type="EC" id="3.1.3.16"/>
    </reaction>
</comment>
<dbReference type="EC" id="3.1.3.16" evidence="1"/>
<dbReference type="InterPro" id="IPR036457">
    <property type="entry name" value="PPM-type-like_dom_sf"/>
</dbReference>
<name>A0AAD9YZJ3_9LECA</name>
<dbReference type="PANTHER" id="PTHR12320:SF1">
    <property type="entry name" value="PROTEIN PHOSPHATASE PTC7 HOMOLOG"/>
    <property type="match status" value="1"/>
</dbReference>
<dbReference type="InterPro" id="IPR039123">
    <property type="entry name" value="PPTC7"/>
</dbReference>
<dbReference type="GO" id="GO:0004722">
    <property type="term" value="F:protein serine/threonine phosphatase activity"/>
    <property type="evidence" value="ECO:0007669"/>
    <property type="project" value="UniProtKB-EC"/>
</dbReference>
<dbReference type="Gene3D" id="3.60.40.10">
    <property type="entry name" value="PPM-type phosphatase domain"/>
    <property type="match status" value="1"/>
</dbReference>
<accession>A0AAD9YZJ3</accession>
<dbReference type="AlphaFoldDB" id="A0AAD9YZJ3"/>
<comment type="cofactor">
    <cofactor evidence="1">
        <name>Mn(2+)</name>
        <dbReference type="ChEBI" id="CHEBI:29035"/>
    </cofactor>
</comment>
<dbReference type="Pfam" id="PF13672">
    <property type="entry name" value="PP2C_2"/>
    <property type="match status" value="1"/>
</dbReference>
<comment type="catalytic activity">
    <reaction evidence="1">
        <text>O-phospho-L-seryl-[protein] + H2O = L-seryl-[protein] + phosphate</text>
        <dbReference type="Rhea" id="RHEA:20629"/>
        <dbReference type="Rhea" id="RHEA-COMP:9863"/>
        <dbReference type="Rhea" id="RHEA-COMP:11604"/>
        <dbReference type="ChEBI" id="CHEBI:15377"/>
        <dbReference type="ChEBI" id="CHEBI:29999"/>
        <dbReference type="ChEBI" id="CHEBI:43474"/>
        <dbReference type="ChEBI" id="CHEBI:83421"/>
        <dbReference type="EC" id="3.1.3.16"/>
    </reaction>
</comment>
<reference evidence="3" key="1">
    <citation type="submission" date="2022-11" db="EMBL/GenBank/DDBJ databases">
        <title>Chromosomal genome sequence assembly and mating type (MAT) locus characterization of the leprose asexual lichenized fungus Lepraria neglecta (Nyl.) Erichsen.</title>
        <authorList>
            <person name="Allen J.L."/>
            <person name="Pfeffer B."/>
        </authorList>
    </citation>
    <scope>NUCLEOTIDE SEQUENCE</scope>
    <source>
        <strain evidence="3">Allen 5258</strain>
    </source>
</reference>